<dbReference type="Proteomes" id="UP000288351">
    <property type="component" value="Unassembled WGS sequence"/>
</dbReference>
<evidence type="ECO:0000313" key="2">
    <source>
        <dbReference type="Proteomes" id="UP000288351"/>
    </source>
</evidence>
<keyword evidence="1" id="KW-0413">Isomerase</keyword>
<dbReference type="PANTHER" id="PTHR37950:SF1">
    <property type="entry name" value="4-HYDROXYPHENYLACETATE CATABOLISM PROTEIN"/>
    <property type="match status" value="1"/>
</dbReference>
<accession>A0A401QQS4</accession>
<dbReference type="Gene3D" id="3.30.429.10">
    <property type="entry name" value="Macrophage Migration Inhibitory Factor"/>
    <property type="match status" value="1"/>
</dbReference>
<organism evidence="1 2">
    <name type="scientific">Streptomyces noursei</name>
    <name type="common">Streptomyces albulus</name>
    <dbReference type="NCBI Taxonomy" id="1971"/>
    <lineage>
        <taxon>Bacteria</taxon>
        <taxon>Bacillati</taxon>
        <taxon>Actinomycetota</taxon>
        <taxon>Actinomycetes</taxon>
        <taxon>Kitasatosporales</taxon>
        <taxon>Streptomycetaceae</taxon>
        <taxon>Streptomyces</taxon>
    </lineage>
</organism>
<sequence length="120" mass="13148">MPHITVDYTARLAGAFDRQALVRELHPMVRDEAGSAGVCKTFFRPAADTYVGESDAARVAFVHVEVGLLPGRSEELKARLSRDVLALLDKHLPGDDAHEVVSSVEVRDLAASYRLQHSPQ</sequence>
<reference evidence="1 2" key="1">
    <citation type="journal article" date="2019" name="Microbiol. Resour. Announc.">
        <title>Draft Genome Sequence of the Most Traditional epsilon-Poly-l-Lysine Producer, Streptomyces albulus NBRC14147.</title>
        <authorList>
            <person name="Yamanaka K."/>
            <person name="Hamano Y."/>
        </authorList>
    </citation>
    <scope>NUCLEOTIDE SEQUENCE [LARGE SCALE GENOMIC DNA]</scope>
    <source>
        <strain evidence="1 2">NBRC 14147</strain>
    </source>
</reference>
<protein>
    <submittedName>
        <fullName evidence="1">Isomerase</fullName>
    </submittedName>
</protein>
<comment type="caution">
    <text evidence="1">The sequence shown here is derived from an EMBL/GenBank/DDBJ whole genome shotgun (WGS) entry which is preliminary data.</text>
</comment>
<dbReference type="InterPro" id="IPR014347">
    <property type="entry name" value="Tautomerase/MIF_sf"/>
</dbReference>
<dbReference type="InterPro" id="IPR004220">
    <property type="entry name" value="5-COMe_2-OHmuconate_Isoase"/>
</dbReference>
<dbReference type="SUPFAM" id="SSF55331">
    <property type="entry name" value="Tautomerase/MIF"/>
    <property type="match status" value="1"/>
</dbReference>
<dbReference type="RefSeq" id="WP_016576775.1">
    <property type="nucleotide sequence ID" value="NZ_BHXC01000002.1"/>
</dbReference>
<dbReference type="GO" id="GO:0008704">
    <property type="term" value="F:5-carboxymethyl-2-hydroxymuconate delta-isomerase activity"/>
    <property type="evidence" value="ECO:0007669"/>
    <property type="project" value="InterPro"/>
</dbReference>
<proteinExistence type="predicted"/>
<dbReference type="EMBL" id="BHXC01000002">
    <property type="protein sequence ID" value="GCB87724.1"/>
    <property type="molecule type" value="Genomic_DNA"/>
</dbReference>
<name>A0A401QQS4_STRNR</name>
<dbReference type="PANTHER" id="PTHR37950">
    <property type="entry name" value="4-HYDROXYPHENYLACETATE CATABOLISM PROTEIN"/>
    <property type="match status" value="1"/>
</dbReference>
<dbReference type="AlphaFoldDB" id="A0A401QQS4"/>
<dbReference type="Pfam" id="PF02962">
    <property type="entry name" value="CHMI"/>
    <property type="match status" value="1"/>
</dbReference>
<gene>
    <name evidence="1" type="ORF">SALB_00393</name>
</gene>
<evidence type="ECO:0000313" key="1">
    <source>
        <dbReference type="EMBL" id="GCB87724.1"/>
    </source>
</evidence>